<dbReference type="Pfam" id="PF01740">
    <property type="entry name" value="STAS"/>
    <property type="match status" value="1"/>
</dbReference>
<dbReference type="PROSITE" id="PS50801">
    <property type="entry name" value="STAS"/>
    <property type="match status" value="1"/>
</dbReference>
<reference evidence="7 8" key="1">
    <citation type="submission" date="2017-01" db="EMBL/GenBank/DDBJ databases">
        <authorList>
            <person name="Varghese N."/>
            <person name="Submissions S."/>
        </authorList>
    </citation>
    <scope>NUCLEOTIDE SEQUENCE [LARGE SCALE GENOMIC DNA]</scope>
    <source>
        <strain evidence="7 8">DSM 2061</strain>
    </source>
</reference>
<comment type="caution">
    <text evidence="7">The sequence shown here is derived from an EMBL/GenBank/DDBJ whole genome shotgun (WGS) entry which is preliminary data.</text>
</comment>
<feature type="transmembrane region" description="Helical" evidence="5">
    <location>
        <begin position="48"/>
        <end position="64"/>
    </location>
</feature>
<feature type="transmembrane region" description="Helical" evidence="5">
    <location>
        <begin position="178"/>
        <end position="194"/>
    </location>
</feature>
<feature type="transmembrane region" description="Helical" evidence="5">
    <location>
        <begin position="353"/>
        <end position="372"/>
    </location>
</feature>
<keyword evidence="4 5" id="KW-0472">Membrane</keyword>
<keyword evidence="8" id="KW-1185">Reference proteome</keyword>
<proteinExistence type="predicted"/>
<dbReference type="InterPro" id="IPR036513">
    <property type="entry name" value="STAS_dom_sf"/>
</dbReference>
<dbReference type="CDD" id="cd07042">
    <property type="entry name" value="STAS_SulP_like_sulfate_transporter"/>
    <property type="match status" value="1"/>
</dbReference>
<evidence type="ECO:0000256" key="3">
    <source>
        <dbReference type="ARBA" id="ARBA00022989"/>
    </source>
</evidence>
<dbReference type="InterPro" id="IPR001902">
    <property type="entry name" value="SLC26A/SulP_fam"/>
</dbReference>
<feature type="transmembrane region" description="Helical" evidence="5">
    <location>
        <begin position="122"/>
        <end position="145"/>
    </location>
</feature>
<gene>
    <name evidence="7" type="ORF">SAMN05421766_101959</name>
</gene>
<dbReference type="PANTHER" id="PTHR11814">
    <property type="entry name" value="SULFATE TRANSPORTER"/>
    <property type="match status" value="1"/>
</dbReference>
<protein>
    <submittedName>
        <fullName evidence="7">Sulfate permease, SulP family</fullName>
    </submittedName>
</protein>
<evidence type="ECO:0000256" key="2">
    <source>
        <dbReference type="ARBA" id="ARBA00022692"/>
    </source>
</evidence>
<dbReference type="RefSeq" id="WP_076453730.1">
    <property type="nucleotide sequence ID" value="NZ_FTOB01000001.1"/>
</dbReference>
<feature type="transmembrane region" description="Helical" evidence="5">
    <location>
        <begin position="201"/>
        <end position="220"/>
    </location>
</feature>
<dbReference type="InterPro" id="IPR011547">
    <property type="entry name" value="SLC26A/SulP_dom"/>
</dbReference>
<dbReference type="InterPro" id="IPR002645">
    <property type="entry name" value="STAS_dom"/>
</dbReference>
<accession>A0ABY1KK12</accession>
<evidence type="ECO:0000256" key="5">
    <source>
        <dbReference type="SAM" id="Phobius"/>
    </source>
</evidence>
<keyword evidence="3 5" id="KW-1133">Transmembrane helix</keyword>
<sequence length="584" mass="64200">MISIPIINRVKHYNFKLFQSDLISGLTVGVMIVPQGMAYAMLAGVPPIYGLYGAIVPLFLYAIFGTSHAMAIGPVAISSLLIFAGISEIAVPGSPEFISFVILSGFFIGLLKLLISIMRLGFLVNFLSKPVIIGFTSAAAIIIAISQVKHVLGVHIPTSSSLLSTIQGLSSEIDNTNVATALVCISGITLMLLLKKLNKKIPGALLVVILSVAVVSLFHLEDYGITIVKEVPKGFPSFLVPNFTIENIRLVMPTVLTVTVISIVESISIAKVWESKYNATQDPKNRYKIDANQELFALGIAKIGGSFFQALPSSGSFTRSAINHESGAKTQISSIITALFVTLVLLFFTPLFYYLPQAILAAIILVSVVGLFEYKEAFSLWKTHRSDFYMLLTSFILTLVVGIKEGVFAGIFLSIIVVVYRLAKPDILVLGKLPNTSHFRCIHRYPEAEQVKNCKIIRFNGQLFFANSDYLKDFIVNVITENSNIKVLIIDASNIHDVDSTGIKMLEEIKELLEAKGIHFYFANTIGSFRDRLHRAGLTQKIVGKNHFMSILEAVEYSQEQIPEQEKTMNNNVVYAISSVTTKF</sequence>
<evidence type="ECO:0000313" key="8">
    <source>
        <dbReference type="Proteomes" id="UP000185728"/>
    </source>
</evidence>
<comment type="subcellular location">
    <subcellularLocation>
        <location evidence="1">Membrane</location>
        <topology evidence="1">Multi-pass membrane protein</topology>
    </subcellularLocation>
</comment>
<organism evidence="7 8">
    <name type="scientific">Zobellia uliginosa</name>
    <dbReference type="NCBI Taxonomy" id="143224"/>
    <lineage>
        <taxon>Bacteria</taxon>
        <taxon>Pseudomonadati</taxon>
        <taxon>Bacteroidota</taxon>
        <taxon>Flavobacteriia</taxon>
        <taxon>Flavobacteriales</taxon>
        <taxon>Flavobacteriaceae</taxon>
        <taxon>Zobellia</taxon>
    </lineage>
</organism>
<dbReference type="NCBIfam" id="TIGR00815">
    <property type="entry name" value="sulP"/>
    <property type="match status" value="1"/>
</dbReference>
<feature type="transmembrane region" description="Helical" evidence="5">
    <location>
        <begin position="21"/>
        <end position="42"/>
    </location>
</feature>
<feature type="transmembrane region" description="Helical" evidence="5">
    <location>
        <begin position="250"/>
        <end position="273"/>
    </location>
</feature>
<dbReference type="Gene3D" id="3.30.750.24">
    <property type="entry name" value="STAS domain"/>
    <property type="match status" value="1"/>
</dbReference>
<feature type="transmembrane region" description="Helical" evidence="5">
    <location>
        <begin position="97"/>
        <end position="115"/>
    </location>
</feature>
<dbReference type="EMBL" id="FTOB01000001">
    <property type="protein sequence ID" value="SIS43327.1"/>
    <property type="molecule type" value="Genomic_DNA"/>
</dbReference>
<evidence type="ECO:0000256" key="1">
    <source>
        <dbReference type="ARBA" id="ARBA00004141"/>
    </source>
</evidence>
<feature type="transmembrane region" description="Helical" evidence="5">
    <location>
        <begin position="71"/>
        <end position="91"/>
    </location>
</feature>
<feature type="transmembrane region" description="Helical" evidence="5">
    <location>
        <begin position="392"/>
        <end position="420"/>
    </location>
</feature>
<feature type="transmembrane region" description="Helical" evidence="5">
    <location>
        <begin position="331"/>
        <end position="348"/>
    </location>
</feature>
<feature type="domain" description="STAS" evidence="6">
    <location>
        <begin position="444"/>
        <end position="558"/>
    </location>
</feature>
<dbReference type="SUPFAM" id="SSF52091">
    <property type="entry name" value="SpoIIaa-like"/>
    <property type="match status" value="1"/>
</dbReference>
<dbReference type="Pfam" id="PF00916">
    <property type="entry name" value="Sulfate_transp"/>
    <property type="match status" value="1"/>
</dbReference>
<name>A0ABY1KK12_9FLAO</name>
<evidence type="ECO:0000259" key="6">
    <source>
        <dbReference type="PROSITE" id="PS50801"/>
    </source>
</evidence>
<evidence type="ECO:0000256" key="4">
    <source>
        <dbReference type="ARBA" id="ARBA00023136"/>
    </source>
</evidence>
<dbReference type="Proteomes" id="UP000185728">
    <property type="component" value="Unassembled WGS sequence"/>
</dbReference>
<evidence type="ECO:0000313" key="7">
    <source>
        <dbReference type="EMBL" id="SIS43327.1"/>
    </source>
</evidence>
<keyword evidence="2 5" id="KW-0812">Transmembrane</keyword>